<dbReference type="PANTHER" id="PTHR44936:SF10">
    <property type="entry name" value="SENSOR PROTEIN RSTB"/>
    <property type="match status" value="1"/>
</dbReference>
<reference evidence="8 9" key="1">
    <citation type="submission" date="2024-01" db="EMBL/GenBank/DDBJ databases">
        <title>The diversity of rhizobia nodulating Mimosa spp. in eleven states of Brazil covering several biomes is determined by host plant, location, and edaphic factors.</title>
        <authorList>
            <person name="Rouws L."/>
            <person name="Barauna A."/>
            <person name="Beukes C."/>
            <person name="De Faria S.M."/>
            <person name="Gross E."/>
            <person name="Dos Reis Junior F.B."/>
            <person name="Simon M."/>
            <person name="Maluk M."/>
            <person name="Odee D.W."/>
            <person name="Kenicer G."/>
            <person name="Young J.P.W."/>
            <person name="Reis V.M."/>
            <person name="Zilli J."/>
            <person name="James E.K."/>
        </authorList>
    </citation>
    <scope>NUCLEOTIDE SEQUENCE [LARGE SCALE GENOMIC DNA]</scope>
    <source>
        <strain evidence="8 9">JPY77</strain>
    </source>
</reference>
<dbReference type="InterPro" id="IPR050980">
    <property type="entry name" value="2C_sensor_his_kinase"/>
</dbReference>
<dbReference type="CDD" id="cd00075">
    <property type="entry name" value="HATPase"/>
    <property type="match status" value="1"/>
</dbReference>
<dbReference type="Gene3D" id="3.30.565.10">
    <property type="entry name" value="Histidine kinase-like ATPase, C-terminal domain"/>
    <property type="match status" value="1"/>
</dbReference>
<proteinExistence type="predicted"/>
<dbReference type="PRINTS" id="PR00344">
    <property type="entry name" value="BCTRLSENSOR"/>
</dbReference>
<keyword evidence="6" id="KW-0067">ATP-binding</keyword>
<protein>
    <recommendedName>
        <fullName evidence="2">histidine kinase</fullName>
        <ecNumber evidence="2">2.7.13.3</ecNumber>
    </recommendedName>
</protein>
<name>A0ABU9QCA2_9BURK</name>
<comment type="catalytic activity">
    <reaction evidence="1">
        <text>ATP + protein L-histidine = ADP + protein N-phospho-L-histidine.</text>
        <dbReference type="EC" id="2.7.13.3"/>
    </reaction>
</comment>
<accession>A0ABU9QCA2</accession>
<dbReference type="PROSITE" id="PS50109">
    <property type="entry name" value="HIS_KIN"/>
    <property type="match status" value="1"/>
</dbReference>
<evidence type="ECO:0000256" key="5">
    <source>
        <dbReference type="ARBA" id="ARBA00022777"/>
    </source>
</evidence>
<dbReference type="InterPro" id="IPR036890">
    <property type="entry name" value="HATPase_C_sf"/>
</dbReference>
<keyword evidence="3" id="KW-0808">Transferase</keyword>
<evidence type="ECO:0000256" key="4">
    <source>
        <dbReference type="ARBA" id="ARBA00022741"/>
    </source>
</evidence>
<dbReference type="InterPro" id="IPR003594">
    <property type="entry name" value="HATPase_dom"/>
</dbReference>
<evidence type="ECO:0000259" key="7">
    <source>
        <dbReference type="PROSITE" id="PS50109"/>
    </source>
</evidence>
<gene>
    <name evidence="8" type="ORF">V4C55_15175</name>
</gene>
<dbReference type="PANTHER" id="PTHR44936">
    <property type="entry name" value="SENSOR PROTEIN CREC"/>
    <property type="match status" value="1"/>
</dbReference>
<dbReference type="InterPro" id="IPR004358">
    <property type="entry name" value="Sig_transdc_His_kin-like_C"/>
</dbReference>
<dbReference type="EC" id="2.7.13.3" evidence="2"/>
<feature type="domain" description="Histidine kinase" evidence="7">
    <location>
        <begin position="1"/>
        <end position="98"/>
    </location>
</feature>
<organism evidence="8 9">
    <name type="scientific">Paraburkholderia sabiae</name>
    <dbReference type="NCBI Taxonomy" id="273251"/>
    <lineage>
        <taxon>Bacteria</taxon>
        <taxon>Pseudomonadati</taxon>
        <taxon>Pseudomonadota</taxon>
        <taxon>Betaproteobacteria</taxon>
        <taxon>Burkholderiales</taxon>
        <taxon>Burkholderiaceae</taxon>
        <taxon>Paraburkholderia</taxon>
    </lineage>
</organism>
<evidence type="ECO:0000256" key="1">
    <source>
        <dbReference type="ARBA" id="ARBA00000085"/>
    </source>
</evidence>
<evidence type="ECO:0000256" key="6">
    <source>
        <dbReference type="ARBA" id="ARBA00022840"/>
    </source>
</evidence>
<keyword evidence="5 8" id="KW-0418">Kinase</keyword>
<keyword evidence="9" id="KW-1185">Reference proteome</keyword>
<dbReference type="InterPro" id="IPR005467">
    <property type="entry name" value="His_kinase_dom"/>
</dbReference>
<dbReference type="SMART" id="SM00387">
    <property type="entry name" value="HATPase_c"/>
    <property type="match status" value="1"/>
</dbReference>
<dbReference type="SUPFAM" id="SSF55874">
    <property type="entry name" value="ATPase domain of HSP90 chaperone/DNA topoisomerase II/histidine kinase"/>
    <property type="match status" value="1"/>
</dbReference>
<keyword evidence="4" id="KW-0547">Nucleotide-binding</keyword>
<evidence type="ECO:0000313" key="9">
    <source>
        <dbReference type="Proteomes" id="UP001494588"/>
    </source>
</evidence>
<evidence type="ECO:0000313" key="8">
    <source>
        <dbReference type="EMBL" id="MEM5287064.1"/>
    </source>
</evidence>
<dbReference type="RefSeq" id="WP_233472034.1">
    <property type="nucleotide sequence ID" value="NZ_CAJHCS010000026.1"/>
</dbReference>
<dbReference type="Pfam" id="PF02518">
    <property type="entry name" value="HATPase_c"/>
    <property type="match status" value="1"/>
</dbReference>
<sequence length="98" mass="10559">MIDNALEYAQENGEVAVSLCEREERVDITVSDDGPGIPAGERTKVTERFYRGDRSRGTPGVGFGLALVKAVATLRQGSLDFADNEPGLAATMTIRRTT</sequence>
<dbReference type="EMBL" id="JAZHGC010000011">
    <property type="protein sequence ID" value="MEM5287064.1"/>
    <property type="molecule type" value="Genomic_DNA"/>
</dbReference>
<evidence type="ECO:0000256" key="2">
    <source>
        <dbReference type="ARBA" id="ARBA00012438"/>
    </source>
</evidence>
<dbReference type="Proteomes" id="UP001494588">
    <property type="component" value="Unassembled WGS sequence"/>
</dbReference>
<dbReference type="GO" id="GO:0016301">
    <property type="term" value="F:kinase activity"/>
    <property type="evidence" value="ECO:0007669"/>
    <property type="project" value="UniProtKB-KW"/>
</dbReference>
<comment type="caution">
    <text evidence="8">The sequence shown here is derived from an EMBL/GenBank/DDBJ whole genome shotgun (WGS) entry which is preliminary data.</text>
</comment>
<evidence type="ECO:0000256" key="3">
    <source>
        <dbReference type="ARBA" id="ARBA00022679"/>
    </source>
</evidence>